<evidence type="ECO:0000256" key="1">
    <source>
        <dbReference type="SAM" id="Phobius"/>
    </source>
</evidence>
<keyword evidence="1" id="KW-1133">Transmembrane helix</keyword>
<dbReference type="Gene3D" id="2.60.40.420">
    <property type="entry name" value="Cupredoxins - blue copper proteins"/>
    <property type="match status" value="1"/>
</dbReference>
<dbReference type="RefSeq" id="WP_175358519.1">
    <property type="nucleotide sequence ID" value="NZ_CAWPQU010000056.1"/>
</dbReference>
<dbReference type="InterPro" id="IPR028096">
    <property type="entry name" value="EfeO_Cupredoxin"/>
</dbReference>
<evidence type="ECO:0000313" key="3">
    <source>
        <dbReference type="EMBL" id="MBD2316425.1"/>
    </source>
</evidence>
<dbReference type="SUPFAM" id="SSF49503">
    <property type="entry name" value="Cupredoxins"/>
    <property type="match status" value="1"/>
</dbReference>
<name>A0ABR8C8L1_9CYAN</name>
<evidence type="ECO:0000313" key="4">
    <source>
        <dbReference type="Proteomes" id="UP000618445"/>
    </source>
</evidence>
<dbReference type="Proteomes" id="UP000618445">
    <property type="component" value="Unassembled WGS sequence"/>
</dbReference>
<sequence>MKKHQAIAILISIGLSVGIVSSMSAQDMTKHNSSSKGFQPIEQPIALKIAIAVGGLSLMVTQLWWFLLSKPKSQQAEISDGIQEVTITVDGGYVPSLVTVKRGQPVRLQFDRRDPSSCLEKVLFPDFHVAQDLVLNQTTPVEFTPQTVGMFQFSCGMGMFHGAIAVEN</sequence>
<comment type="caution">
    <text evidence="3">The sequence shown here is derived from an EMBL/GenBank/DDBJ whole genome shotgun (WGS) entry which is preliminary data.</text>
</comment>
<accession>A0ABR8C8L1</accession>
<reference evidence="3 4" key="1">
    <citation type="journal article" date="2020" name="ISME J.">
        <title>Comparative genomics reveals insights into cyanobacterial evolution and habitat adaptation.</title>
        <authorList>
            <person name="Chen M.Y."/>
            <person name="Teng W.K."/>
            <person name="Zhao L."/>
            <person name="Hu C.X."/>
            <person name="Zhou Y.K."/>
            <person name="Han B.P."/>
            <person name="Song L.R."/>
            <person name="Shu W.S."/>
        </authorList>
    </citation>
    <scope>NUCLEOTIDE SEQUENCE [LARGE SCALE GENOMIC DNA]</scope>
    <source>
        <strain evidence="3 4">FACHB-1050</strain>
    </source>
</reference>
<gene>
    <name evidence="3" type="ORF">H6G05_06135</name>
</gene>
<dbReference type="EMBL" id="JACJQY010000006">
    <property type="protein sequence ID" value="MBD2316425.1"/>
    <property type="molecule type" value="Genomic_DNA"/>
</dbReference>
<protein>
    <submittedName>
        <fullName evidence="3">Cupredoxin domain-containing protein</fullName>
    </submittedName>
</protein>
<dbReference type="InterPro" id="IPR008972">
    <property type="entry name" value="Cupredoxin"/>
</dbReference>
<keyword evidence="1" id="KW-0472">Membrane</keyword>
<keyword evidence="1" id="KW-0812">Transmembrane</keyword>
<feature type="domain" description="EfeO-type cupredoxin-like" evidence="2">
    <location>
        <begin position="60"/>
        <end position="166"/>
    </location>
</feature>
<evidence type="ECO:0000259" key="2">
    <source>
        <dbReference type="Pfam" id="PF13473"/>
    </source>
</evidence>
<feature type="transmembrane region" description="Helical" evidence="1">
    <location>
        <begin position="49"/>
        <end position="68"/>
    </location>
</feature>
<dbReference type="Pfam" id="PF13473">
    <property type="entry name" value="Cupredoxin_1"/>
    <property type="match status" value="1"/>
</dbReference>
<organism evidence="3 4">
    <name type="scientific">Phormidium tenue FACHB-1050</name>
    <dbReference type="NCBI Taxonomy" id="2692857"/>
    <lineage>
        <taxon>Bacteria</taxon>
        <taxon>Bacillati</taxon>
        <taxon>Cyanobacteriota</taxon>
        <taxon>Cyanophyceae</taxon>
        <taxon>Oscillatoriophycideae</taxon>
        <taxon>Oscillatoriales</taxon>
        <taxon>Oscillatoriaceae</taxon>
        <taxon>Phormidium</taxon>
    </lineage>
</organism>
<keyword evidence="4" id="KW-1185">Reference proteome</keyword>
<proteinExistence type="predicted"/>